<feature type="binding site" evidence="4">
    <location>
        <begin position="157"/>
        <end position="165"/>
    </location>
    <ligand>
        <name>ATP</name>
        <dbReference type="ChEBI" id="CHEBI:30616"/>
    </ligand>
</feature>
<evidence type="ECO:0000256" key="5">
    <source>
        <dbReference type="RuleBase" id="RU361279"/>
    </source>
</evidence>
<proteinExistence type="inferred from homology"/>
<accession>A0A833JFM7</accession>
<dbReference type="PANTHER" id="PTHR23407:SF1">
    <property type="entry name" value="5-FORMYLTETRAHYDROFOLATE CYCLO-LIGASE"/>
    <property type="match status" value="1"/>
</dbReference>
<gene>
    <name evidence="6" type="ORF">GCL57_08770</name>
</gene>
<keyword evidence="2 4" id="KW-0547">Nucleotide-binding</keyword>
<dbReference type="InterPro" id="IPR037171">
    <property type="entry name" value="NagB/RpiA_transferase-like"/>
</dbReference>
<dbReference type="SUPFAM" id="SSF100950">
    <property type="entry name" value="NagB/RpiA/CoA transferase-like"/>
    <property type="match status" value="1"/>
</dbReference>
<dbReference type="GO" id="GO:0030272">
    <property type="term" value="F:5-formyltetrahydrofolate cyclo-ligase activity"/>
    <property type="evidence" value="ECO:0007669"/>
    <property type="project" value="UniProtKB-EC"/>
</dbReference>
<evidence type="ECO:0000256" key="2">
    <source>
        <dbReference type="ARBA" id="ARBA00022741"/>
    </source>
</evidence>
<evidence type="ECO:0000256" key="4">
    <source>
        <dbReference type="PIRSR" id="PIRSR006806-1"/>
    </source>
</evidence>
<protein>
    <recommendedName>
        <fullName evidence="5">5-formyltetrahydrofolate cyclo-ligase</fullName>
        <ecNumber evidence="5">6.3.3.2</ecNumber>
    </recommendedName>
</protein>
<comment type="cofactor">
    <cofactor evidence="5">
        <name>Mg(2+)</name>
        <dbReference type="ChEBI" id="CHEBI:18420"/>
    </cofactor>
</comment>
<keyword evidence="3 4" id="KW-0067">ATP-binding</keyword>
<dbReference type="GO" id="GO:0035999">
    <property type="term" value="P:tetrahydrofolate interconversion"/>
    <property type="evidence" value="ECO:0007669"/>
    <property type="project" value="TreeGrafter"/>
</dbReference>
<sequence>MRNLSNILSSNQNVLDVSKKKIELRKILVEERKNLAEKSKPQDWGARQFFRTLDLLKLSIQDLKNKEHEKKIRVGCYFPIRKELDIACFASESWLFPAITEENKLAWFEYGDGKEDYIENKYGIKEKKSEHCLIYSEEMPPLLLFVPGLAASAEGFRLGYGGGYYDRFLAKFKNNVTSVLCLPSENFVFDLLPTDEWDQKVDLVVW</sequence>
<dbReference type="Gene3D" id="3.40.50.10420">
    <property type="entry name" value="NagB/RpiA/CoA transferase-like"/>
    <property type="match status" value="1"/>
</dbReference>
<evidence type="ECO:0000313" key="6">
    <source>
        <dbReference type="EMBL" id="KAB8031049.1"/>
    </source>
</evidence>
<evidence type="ECO:0000256" key="3">
    <source>
        <dbReference type="ARBA" id="ARBA00022840"/>
    </source>
</evidence>
<comment type="caution">
    <text evidence="6">The sequence shown here is derived from an EMBL/GenBank/DDBJ whole genome shotgun (WGS) entry which is preliminary data.</text>
</comment>
<dbReference type="GO" id="GO:0046872">
    <property type="term" value="F:metal ion binding"/>
    <property type="evidence" value="ECO:0007669"/>
    <property type="project" value="UniProtKB-KW"/>
</dbReference>
<feature type="binding site" evidence="4">
    <location>
        <position position="83"/>
    </location>
    <ligand>
        <name>substrate</name>
    </ligand>
</feature>
<dbReference type="GO" id="GO:0009396">
    <property type="term" value="P:folic acid-containing compound biosynthetic process"/>
    <property type="evidence" value="ECO:0007669"/>
    <property type="project" value="TreeGrafter"/>
</dbReference>
<dbReference type="AlphaFoldDB" id="A0A833JFM7"/>
<dbReference type="EMBL" id="WFLN01000006">
    <property type="protein sequence ID" value="KAB8031049.1"/>
    <property type="molecule type" value="Genomic_DNA"/>
</dbReference>
<evidence type="ECO:0000313" key="7">
    <source>
        <dbReference type="Proteomes" id="UP000442694"/>
    </source>
</evidence>
<feature type="binding site" evidence="4">
    <location>
        <begin position="21"/>
        <end position="25"/>
    </location>
    <ligand>
        <name>ATP</name>
        <dbReference type="ChEBI" id="CHEBI:30616"/>
    </ligand>
</feature>
<organism evidence="6 7">
    <name type="scientific">Fluviispira multicolorata</name>
    <dbReference type="NCBI Taxonomy" id="2654512"/>
    <lineage>
        <taxon>Bacteria</taxon>
        <taxon>Pseudomonadati</taxon>
        <taxon>Bdellovibrionota</taxon>
        <taxon>Oligoflexia</taxon>
        <taxon>Silvanigrellales</taxon>
        <taxon>Silvanigrellaceae</taxon>
        <taxon>Fluviispira</taxon>
    </lineage>
</organism>
<keyword evidence="6" id="KW-0436">Ligase</keyword>
<dbReference type="PANTHER" id="PTHR23407">
    <property type="entry name" value="ATPASE INHIBITOR/5-FORMYLTETRAHYDROFOLATE CYCLO-LIGASE"/>
    <property type="match status" value="1"/>
</dbReference>
<name>A0A833JFM7_9BACT</name>
<dbReference type="InterPro" id="IPR002698">
    <property type="entry name" value="FTHF_cligase"/>
</dbReference>
<dbReference type="Proteomes" id="UP000442694">
    <property type="component" value="Unassembled WGS sequence"/>
</dbReference>
<dbReference type="EC" id="6.3.3.2" evidence="5"/>
<dbReference type="NCBIfam" id="TIGR02727">
    <property type="entry name" value="MTHFS_bact"/>
    <property type="match status" value="1"/>
</dbReference>
<reference evidence="6 7" key="1">
    <citation type="submission" date="2019-10" db="EMBL/GenBank/DDBJ databases">
        <title>New genus of Silvanigrellaceae.</title>
        <authorList>
            <person name="Pitt A."/>
            <person name="Hahn M.W."/>
        </authorList>
    </citation>
    <scope>NUCLEOTIDE SEQUENCE [LARGE SCALE GENOMIC DNA]</scope>
    <source>
        <strain evidence="6 7">33A1-SZDP</strain>
    </source>
</reference>
<dbReference type="RefSeq" id="WP_152212974.1">
    <property type="nucleotide sequence ID" value="NZ_WFLN01000006.1"/>
</dbReference>
<dbReference type="GO" id="GO:0005524">
    <property type="term" value="F:ATP binding"/>
    <property type="evidence" value="ECO:0007669"/>
    <property type="project" value="UniProtKB-KW"/>
</dbReference>
<comment type="similarity">
    <text evidence="1 5">Belongs to the 5-formyltetrahydrofolate cyclo-ligase family.</text>
</comment>
<keyword evidence="5" id="KW-0479">Metal-binding</keyword>
<dbReference type="PIRSF" id="PIRSF006806">
    <property type="entry name" value="FTHF_cligase"/>
    <property type="match status" value="1"/>
</dbReference>
<keyword evidence="5" id="KW-0460">Magnesium</keyword>
<comment type="catalytic activity">
    <reaction evidence="5">
        <text>(6S)-5-formyl-5,6,7,8-tetrahydrofolate + ATP = (6R)-5,10-methenyltetrahydrofolate + ADP + phosphate</text>
        <dbReference type="Rhea" id="RHEA:10488"/>
        <dbReference type="ChEBI" id="CHEBI:30616"/>
        <dbReference type="ChEBI" id="CHEBI:43474"/>
        <dbReference type="ChEBI" id="CHEBI:57455"/>
        <dbReference type="ChEBI" id="CHEBI:57457"/>
        <dbReference type="ChEBI" id="CHEBI:456216"/>
        <dbReference type="EC" id="6.3.3.2"/>
    </reaction>
</comment>
<dbReference type="Pfam" id="PF01812">
    <property type="entry name" value="5-FTHF_cyc-lig"/>
    <property type="match status" value="1"/>
</dbReference>
<dbReference type="InterPro" id="IPR024185">
    <property type="entry name" value="FTHF_cligase-like_sf"/>
</dbReference>
<evidence type="ECO:0000256" key="1">
    <source>
        <dbReference type="ARBA" id="ARBA00010638"/>
    </source>
</evidence>
<keyword evidence="7" id="KW-1185">Reference proteome</keyword>